<dbReference type="InterPro" id="IPR022755">
    <property type="entry name" value="Znf_C2H2_jaz"/>
</dbReference>
<feature type="compositionally biased region" description="Basic and acidic residues" evidence="5">
    <location>
        <begin position="166"/>
        <end position="194"/>
    </location>
</feature>
<protein>
    <submittedName>
        <fullName evidence="7">Zinc finger protein, putative</fullName>
    </submittedName>
</protein>
<evidence type="ECO:0000256" key="4">
    <source>
        <dbReference type="ARBA" id="ARBA00023242"/>
    </source>
</evidence>
<dbReference type="InterPro" id="IPR036236">
    <property type="entry name" value="Znf_C2H2_sf"/>
</dbReference>
<feature type="compositionally biased region" description="Basic residues" evidence="5">
    <location>
        <begin position="195"/>
        <end position="204"/>
    </location>
</feature>
<evidence type="ECO:0000313" key="8">
    <source>
        <dbReference type="Proteomes" id="UP000831156"/>
    </source>
</evidence>
<dbReference type="InterPro" id="IPR003604">
    <property type="entry name" value="Matrin/U1-like-C_Znf_C2H2"/>
</dbReference>
<proteinExistence type="predicted"/>
<feature type="compositionally biased region" description="Basic and acidic residues" evidence="5">
    <location>
        <begin position="205"/>
        <end position="221"/>
    </location>
</feature>
<dbReference type="InterPro" id="IPR040107">
    <property type="entry name" value="Snu23"/>
</dbReference>
<reference evidence="7" key="1">
    <citation type="submission" date="2016-09" db="EMBL/GenBank/DDBJ databases">
        <authorList>
            <consortium name="Pathogen Informatics"/>
            <person name="Sun Q."/>
            <person name="Inoue M."/>
        </authorList>
    </citation>
    <scope>NUCLEOTIDE SEQUENCE</scope>
</reference>
<keyword evidence="4" id="KW-0539">Nucleus</keyword>
<evidence type="ECO:0000256" key="5">
    <source>
        <dbReference type="SAM" id="MobiDB-lite"/>
    </source>
</evidence>
<dbReference type="SUPFAM" id="SSF57667">
    <property type="entry name" value="beta-beta-alpha zinc fingers"/>
    <property type="match status" value="1"/>
</dbReference>
<feature type="region of interest" description="Disordered" evidence="5">
    <location>
        <begin position="1"/>
        <end position="23"/>
    </location>
</feature>
<evidence type="ECO:0000256" key="1">
    <source>
        <dbReference type="ARBA" id="ARBA00022723"/>
    </source>
</evidence>
<evidence type="ECO:0000313" key="7">
    <source>
        <dbReference type="EMBL" id="SOV16680.1"/>
    </source>
</evidence>
<keyword evidence="1" id="KW-0479">Metal-binding</keyword>
<dbReference type="PANTHER" id="PTHR45986">
    <property type="entry name" value="ZINC FINGER MATRIN-TYPE PROTEIN 2"/>
    <property type="match status" value="1"/>
</dbReference>
<dbReference type="EMBL" id="LT969435">
    <property type="protein sequence ID" value="SOV16680.1"/>
    <property type="molecule type" value="Genomic_DNA"/>
</dbReference>
<evidence type="ECO:0000259" key="6">
    <source>
        <dbReference type="SMART" id="SM00451"/>
    </source>
</evidence>
<feature type="domain" description="U1-type" evidence="6">
    <location>
        <begin position="109"/>
        <end position="143"/>
    </location>
</feature>
<sequence>MSKKRKSYENDEDLYDNKRNKKNVASSIDSYGRKVWDKEYYQKKVDEKVENDEDELILKLLPDLKKKSKLEPPPPSERKLLEERKENLLLEKNLGKVQILTQKTPKNEQGGYYCKICDCVLKDSQTYLDHINGKNHNRMLGYSMKVKKVTLDDVKKRLSLLKDKKQNKTEDVEKDPYEEAKKNLKDMQKDEERRIQKRKEKKMLKKLEKEKKKNENERGSENENENDDEESENMNMMFKEMGLPTSFV</sequence>
<feature type="region of interest" description="Disordered" evidence="5">
    <location>
        <begin position="166"/>
        <end position="248"/>
    </location>
</feature>
<keyword evidence="8" id="KW-1185">Reference proteome</keyword>
<evidence type="ECO:0000256" key="3">
    <source>
        <dbReference type="ARBA" id="ARBA00022833"/>
    </source>
</evidence>
<dbReference type="Gene3D" id="3.30.160.60">
    <property type="entry name" value="Classic Zinc Finger"/>
    <property type="match status" value="1"/>
</dbReference>
<dbReference type="Proteomes" id="UP000831156">
    <property type="component" value="Chromosome 12"/>
</dbReference>
<keyword evidence="2" id="KW-0863">Zinc-finger</keyword>
<name>A0ABY1URI2_9APIC</name>
<organism evidence="7 8">
    <name type="scientific">Plasmodium gaboni</name>
    <dbReference type="NCBI Taxonomy" id="647221"/>
    <lineage>
        <taxon>Eukaryota</taxon>
        <taxon>Sar</taxon>
        <taxon>Alveolata</taxon>
        <taxon>Apicomplexa</taxon>
        <taxon>Aconoidasida</taxon>
        <taxon>Haemosporida</taxon>
        <taxon>Plasmodiidae</taxon>
        <taxon>Plasmodium</taxon>
        <taxon>Plasmodium (Laverania)</taxon>
    </lineage>
</organism>
<dbReference type="SMART" id="SM00451">
    <property type="entry name" value="ZnF_U1"/>
    <property type="match status" value="1"/>
</dbReference>
<gene>
    <name evidence="7" type="ORF">PGABG01_1241500</name>
</gene>
<keyword evidence="3" id="KW-0862">Zinc</keyword>
<dbReference type="Pfam" id="PF12171">
    <property type="entry name" value="zf-C2H2_jaz"/>
    <property type="match status" value="1"/>
</dbReference>
<feature type="compositionally biased region" description="Acidic residues" evidence="5">
    <location>
        <begin position="222"/>
        <end position="232"/>
    </location>
</feature>
<accession>A0ABY1URI2</accession>
<evidence type="ECO:0000256" key="2">
    <source>
        <dbReference type="ARBA" id="ARBA00022771"/>
    </source>
</evidence>
<dbReference type="PANTHER" id="PTHR45986:SF1">
    <property type="entry name" value="ZINC FINGER MATRIN-TYPE PROTEIN 2"/>
    <property type="match status" value="1"/>
</dbReference>